<gene>
    <name evidence="2" type="ORF">GCM10011518_17000</name>
</gene>
<dbReference type="GO" id="GO:0016740">
    <property type="term" value="F:transferase activity"/>
    <property type="evidence" value="ECO:0007669"/>
    <property type="project" value="UniProtKB-KW"/>
</dbReference>
<keyword evidence="2" id="KW-0808">Transferase</keyword>
<keyword evidence="3" id="KW-1185">Reference proteome</keyword>
<dbReference type="EMBL" id="BMKP01000003">
    <property type="protein sequence ID" value="GGF08363.1"/>
    <property type="molecule type" value="Genomic_DNA"/>
</dbReference>
<name>A0ABQ1U2Q7_9FLAO</name>
<evidence type="ECO:0000313" key="3">
    <source>
        <dbReference type="Proteomes" id="UP000655016"/>
    </source>
</evidence>
<accession>A0ABQ1U2Q7</accession>
<proteinExistence type="predicted"/>
<dbReference type="PANTHER" id="PTHR46401">
    <property type="entry name" value="GLYCOSYLTRANSFERASE WBBK-RELATED"/>
    <property type="match status" value="1"/>
</dbReference>
<dbReference type="Gene3D" id="3.40.50.2000">
    <property type="entry name" value="Glycogen Phosphorylase B"/>
    <property type="match status" value="1"/>
</dbReference>
<feature type="domain" description="Glycosyl transferase family 1" evidence="1">
    <location>
        <begin position="196"/>
        <end position="358"/>
    </location>
</feature>
<organism evidence="2 3">
    <name type="scientific">Flavobacterium limi</name>
    <dbReference type="NCBI Taxonomy" id="2045105"/>
    <lineage>
        <taxon>Bacteria</taxon>
        <taxon>Pseudomonadati</taxon>
        <taxon>Bacteroidota</taxon>
        <taxon>Flavobacteriia</taxon>
        <taxon>Flavobacteriales</taxon>
        <taxon>Flavobacteriaceae</taxon>
        <taxon>Flavobacterium</taxon>
    </lineage>
</organism>
<comment type="caution">
    <text evidence="2">The sequence shown here is derived from an EMBL/GenBank/DDBJ whole genome shotgun (WGS) entry which is preliminary data.</text>
</comment>
<protein>
    <submittedName>
        <fullName evidence="2">Glycosyl transferase</fullName>
    </submittedName>
</protein>
<dbReference type="Pfam" id="PF00534">
    <property type="entry name" value="Glycos_transf_1"/>
    <property type="match status" value="1"/>
</dbReference>
<dbReference type="InterPro" id="IPR001296">
    <property type="entry name" value="Glyco_trans_1"/>
</dbReference>
<dbReference type="RefSeq" id="WP_163393929.1">
    <property type="nucleotide sequence ID" value="NZ_BMKP01000003.1"/>
</dbReference>
<evidence type="ECO:0000259" key="1">
    <source>
        <dbReference type="Pfam" id="PF00534"/>
    </source>
</evidence>
<evidence type="ECO:0000313" key="2">
    <source>
        <dbReference type="EMBL" id="GGF08363.1"/>
    </source>
</evidence>
<dbReference type="Proteomes" id="UP000655016">
    <property type="component" value="Unassembled WGS sequence"/>
</dbReference>
<dbReference type="SUPFAM" id="SSF53756">
    <property type="entry name" value="UDP-Glycosyltransferase/glycogen phosphorylase"/>
    <property type="match status" value="1"/>
</dbReference>
<dbReference type="PANTHER" id="PTHR46401:SF8">
    <property type="entry name" value="BLL6006 PROTEIN"/>
    <property type="match status" value="1"/>
</dbReference>
<reference evidence="3" key="1">
    <citation type="journal article" date="2019" name="Int. J. Syst. Evol. Microbiol.">
        <title>The Global Catalogue of Microorganisms (GCM) 10K type strain sequencing project: providing services to taxonomists for standard genome sequencing and annotation.</title>
        <authorList>
            <consortium name="The Broad Institute Genomics Platform"/>
            <consortium name="The Broad Institute Genome Sequencing Center for Infectious Disease"/>
            <person name="Wu L."/>
            <person name="Ma J."/>
        </authorList>
    </citation>
    <scope>NUCLEOTIDE SEQUENCE [LARGE SCALE GENOMIC DNA]</scope>
    <source>
        <strain evidence="3">CGMCC 1.16060</strain>
    </source>
</reference>
<sequence length="382" mass="45376">MGKRIKIGIIYSYDENWIGGTYYYQNLIQSLKLLPQEQQPHLVIVSNNSGSFDSIKELDYPFITYKELYKKRPFFKRFFDKLFSLIIRKKSGAKKINFGIDVLFHPTEIKIPNSIKKHLYWIPDFQEVHLPHLFSKEYIEFRKKVQSEILFNNNHILFSSKDAYSDFKKLYPLAESNCHVVNFSVFHPNYSNIKIEELKHKYQLDDVPYFFSPNQFWQHKNHIVVLKAIKKLKENYDFNFQVLFSGKESDHRNPEYFKAIKEFVQENSLTDNVRFLGFIDRSEQLCFMKNALAVIQPSLFEGWSSVVEDAKAMNQNLIVSSLNVHKEQLETQAYYFNPNDEKELMDHMVLFLQNKIEKPEFNYDKQLALFGEKFMNIIAGIN</sequence>